<reference evidence="3 4" key="2">
    <citation type="submission" date="2025-04" db="UniProtKB">
        <authorList>
            <consortium name="RefSeq"/>
        </authorList>
    </citation>
    <scope>IDENTIFICATION</scope>
    <source>
        <tissue evidence="3 4">Leaf</tissue>
    </source>
</reference>
<dbReference type="AlphaFoldDB" id="A0A6J0LLC7"/>
<dbReference type="InterPro" id="IPR012340">
    <property type="entry name" value="NA-bd_OB-fold"/>
</dbReference>
<dbReference type="InterPro" id="IPR008271">
    <property type="entry name" value="Ser/Thr_kinase_AS"/>
</dbReference>
<accession>A0A6J0LLC7</accession>
<dbReference type="GeneID" id="108831811"/>
<dbReference type="RefSeq" id="XP_018460821.1">
    <property type="nucleotide sequence ID" value="XM_018605319.2"/>
</dbReference>
<dbReference type="Gene3D" id="1.10.510.10">
    <property type="entry name" value="Transferase(Phosphotransferase) domain 1"/>
    <property type="match status" value="1"/>
</dbReference>
<dbReference type="RefSeq" id="XP_018460820.1">
    <property type="nucleotide sequence ID" value="XM_018605318.2"/>
</dbReference>
<evidence type="ECO:0000256" key="1">
    <source>
        <dbReference type="SAM" id="MobiDB-lite"/>
    </source>
</evidence>
<dbReference type="KEGG" id="rsz:108831811"/>
<dbReference type="Gene3D" id="2.40.50.140">
    <property type="entry name" value="Nucleic acid-binding proteins"/>
    <property type="match status" value="1"/>
</dbReference>
<sequence length="247" mass="27511">MKDEFHSQNPPIVHRDIKSANVLMDKSLNVHRYQRWHQKEGSCLHRRGSLPILMNRHRKLISFAWLGLWKFCNKMVGLSYLALAAARSKLEKIGSSLRCRRCATPNVTCIIKYQVELCVDDGVDNATFVVFDREMVKLTKHDAAGLTPNEMNGGGGEELLQCVKDIAGIFFFQIRVMPFNFTPSHLAFTVSVITDTIAAETFKTNGAEFVAGEGSEASASAGKKVEDNEPSPPLAGGAKREHKHPRE</sequence>
<protein>
    <submittedName>
        <fullName evidence="3 4">Uncharacterized protein LOC108831811</fullName>
    </submittedName>
</protein>
<feature type="compositionally biased region" description="Low complexity" evidence="1">
    <location>
        <begin position="213"/>
        <end position="222"/>
    </location>
</feature>
<dbReference type="SUPFAM" id="SSF56112">
    <property type="entry name" value="Protein kinase-like (PK-like)"/>
    <property type="match status" value="1"/>
</dbReference>
<reference evidence="2" key="1">
    <citation type="journal article" date="2019" name="Database">
        <title>The radish genome database (RadishGD): an integrated information resource for radish genomics.</title>
        <authorList>
            <person name="Yu H.J."/>
            <person name="Baek S."/>
            <person name="Lee Y.J."/>
            <person name="Cho A."/>
            <person name="Mun J.H."/>
        </authorList>
    </citation>
    <scope>NUCLEOTIDE SEQUENCE [LARGE SCALE GENOMIC DNA]</scope>
    <source>
        <strain evidence="2">cv. WK10039</strain>
    </source>
</reference>
<evidence type="ECO:0000313" key="4">
    <source>
        <dbReference type="RefSeq" id="XP_018460821.1"/>
    </source>
</evidence>
<dbReference type="InterPro" id="IPR011009">
    <property type="entry name" value="Kinase-like_dom_sf"/>
</dbReference>
<dbReference type="OrthoDB" id="2013824at2759"/>
<dbReference type="PROSITE" id="PS00108">
    <property type="entry name" value="PROTEIN_KINASE_ST"/>
    <property type="match status" value="1"/>
</dbReference>
<gene>
    <name evidence="3 4 5" type="primary">LOC108831811</name>
</gene>
<dbReference type="RefSeq" id="XP_018460822.1">
    <property type="nucleotide sequence ID" value="XM_018605320.2"/>
</dbReference>
<organism evidence="2 5">
    <name type="scientific">Raphanus sativus</name>
    <name type="common">Radish</name>
    <name type="synonym">Raphanus raphanistrum var. sativus</name>
    <dbReference type="NCBI Taxonomy" id="3726"/>
    <lineage>
        <taxon>Eukaryota</taxon>
        <taxon>Viridiplantae</taxon>
        <taxon>Streptophyta</taxon>
        <taxon>Embryophyta</taxon>
        <taxon>Tracheophyta</taxon>
        <taxon>Spermatophyta</taxon>
        <taxon>Magnoliopsida</taxon>
        <taxon>eudicotyledons</taxon>
        <taxon>Gunneridae</taxon>
        <taxon>Pentapetalae</taxon>
        <taxon>rosids</taxon>
        <taxon>malvids</taxon>
        <taxon>Brassicales</taxon>
        <taxon>Brassicaceae</taxon>
        <taxon>Brassiceae</taxon>
        <taxon>Raphanus</taxon>
    </lineage>
</organism>
<evidence type="ECO:0000313" key="3">
    <source>
        <dbReference type="RefSeq" id="XP_018460820.1"/>
    </source>
</evidence>
<proteinExistence type="predicted"/>
<feature type="region of interest" description="Disordered" evidence="1">
    <location>
        <begin position="213"/>
        <end position="247"/>
    </location>
</feature>
<dbReference type="GO" id="GO:0004672">
    <property type="term" value="F:protein kinase activity"/>
    <property type="evidence" value="ECO:0007669"/>
    <property type="project" value="InterPro"/>
</dbReference>
<evidence type="ECO:0000313" key="5">
    <source>
        <dbReference type="RefSeq" id="XP_018460822.1"/>
    </source>
</evidence>
<keyword evidence="2" id="KW-1185">Reference proteome</keyword>
<name>A0A6J0LLC7_RAPSA</name>
<dbReference type="Proteomes" id="UP000504610">
    <property type="component" value="Chromosome 8"/>
</dbReference>
<evidence type="ECO:0000313" key="2">
    <source>
        <dbReference type="Proteomes" id="UP000504610"/>
    </source>
</evidence>
<dbReference type="SUPFAM" id="SSF50249">
    <property type="entry name" value="Nucleic acid-binding proteins"/>
    <property type="match status" value="1"/>
</dbReference>